<keyword evidence="4 6" id="KW-1133">Transmembrane helix</keyword>
<feature type="transmembrane region" description="Helical" evidence="6">
    <location>
        <begin position="60"/>
        <end position="81"/>
    </location>
</feature>
<evidence type="ECO:0000256" key="5">
    <source>
        <dbReference type="ARBA" id="ARBA00023136"/>
    </source>
</evidence>
<evidence type="ECO:0000256" key="4">
    <source>
        <dbReference type="ARBA" id="ARBA00022989"/>
    </source>
</evidence>
<dbReference type="InterPro" id="IPR052536">
    <property type="entry name" value="ABC-4_Integral_Memb_Prot"/>
</dbReference>
<dbReference type="PANTHER" id="PTHR46795:SF3">
    <property type="entry name" value="ABC TRANSPORTER PERMEASE"/>
    <property type="match status" value="1"/>
</dbReference>
<sequence>MTLFDLVRRSMRKNIKHYYLYFFSFIFSVMLYFVFATLQHDESVIKGAELSLRLDQSFKVAAYLLLAIVAVFVLYANSIFLKRRSNEIGIYQLIGLTRGGVARMLMIENMLLGIGALLVGIATGIIVSRGFLLLLVKLMGKEAFIELSISIPAIMQTAIVFIVLVAVTSLQSLRVVYKSTLIDLFTARRTTELPKQPGKISQLLFGVLGIVFIVFGYWYSGRMVNSYFILNAFIVLAATIFGTFFFFRATVGWLLHLWRKRKDGHLAFRHTLSTAAIMHRMKSNARSLTLITTLSAMTLGMIGVAYSLYYSVENSTRGMFPYDFAFQNQAEFASSFEKELTAVGISFEQKELASVELPVDVAKLPSQASAYWADLKASVFSNDSLEQAGMTIVDPAGGAVLFDSFANSDMFGSNVGYDVTLKMPDNELDITIKEVEENLAMNTDTSFYQLAVDRTTYEKLESGAQEVPYLVFTLEQEEDSKEATAIYKKVVPEKEQRVVYYDMLAQQFEANGLMIFITGFLGLVFLLTTGSILYFRQMTEAEQERQTFRTLRQLGFSIPDMMNSIIWKQLFIFGLPLAIGILHGIFAIKSASSFLFSTSILLPATVAFIVYAAIYAIFAAFTIGYYRKIMKEVL</sequence>
<organism evidence="8 9">
    <name type="scientific">Domibacillus aminovorans</name>
    <dbReference type="NCBI Taxonomy" id="29332"/>
    <lineage>
        <taxon>Bacteria</taxon>
        <taxon>Bacillati</taxon>
        <taxon>Bacillota</taxon>
        <taxon>Bacilli</taxon>
        <taxon>Bacillales</taxon>
        <taxon>Bacillaceae</taxon>
        <taxon>Domibacillus</taxon>
    </lineage>
</organism>
<feature type="transmembrane region" description="Helical" evidence="6">
    <location>
        <begin position="288"/>
        <end position="309"/>
    </location>
</feature>
<evidence type="ECO:0000259" key="7">
    <source>
        <dbReference type="Pfam" id="PF02687"/>
    </source>
</evidence>
<feature type="transmembrane region" description="Helical" evidence="6">
    <location>
        <begin position="513"/>
        <end position="535"/>
    </location>
</feature>
<feature type="transmembrane region" description="Helical" evidence="6">
    <location>
        <begin position="570"/>
        <end position="588"/>
    </location>
</feature>
<evidence type="ECO:0000256" key="3">
    <source>
        <dbReference type="ARBA" id="ARBA00022692"/>
    </source>
</evidence>
<dbReference type="GO" id="GO:0055085">
    <property type="term" value="P:transmembrane transport"/>
    <property type="evidence" value="ECO:0007669"/>
    <property type="project" value="UniProtKB-UniRule"/>
</dbReference>
<reference evidence="8 9" key="1">
    <citation type="submission" date="2016-01" db="EMBL/GenBank/DDBJ databases">
        <title>Investigation of taxonomic status of Bacillus aminovorans.</title>
        <authorList>
            <person name="Verma A."/>
            <person name="Pal Y."/>
            <person name="Krishnamurthi S."/>
        </authorList>
    </citation>
    <scope>NUCLEOTIDE SEQUENCE [LARGE SCALE GENOMIC DNA]</scope>
    <source>
        <strain evidence="8 9">DSM 4337</strain>
    </source>
</reference>
<dbReference type="Pfam" id="PF02687">
    <property type="entry name" value="FtsX"/>
    <property type="match status" value="2"/>
</dbReference>
<comment type="similarity">
    <text evidence="6">Belongs to the ABC-4 integral membrane protein family.</text>
</comment>
<evidence type="ECO:0000313" key="9">
    <source>
        <dbReference type="Proteomes" id="UP000077271"/>
    </source>
</evidence>
<keyword evidence="5 6" id="KW-0472">Membrane</keyword>
<feature type="transmembrane region" description="Helical" evidence="6">
    <location>
        <begin position="226"/>
        <end position="255"/>
    </location>
</feature>
<feature type="domain" description="ABC3 transporter permease C-terminal" evidence="7">
    <location>
        <begin position="520"/>
        <end position="630"/>
    </location>
</feature>
<dbReference type="RefSeq" id="WP_063974583.1">
    <property type="nucleotide sequence ID" value="NZ_LQWZ01000008.1"/>
</dbReference>
<dbReference type="Proteomes" id="UP000077271">
    <property type="component" value="Unassembled WGS sequence"/>
</dbReference>
<feature type="transmembrane region" description="Helical" evidence="6">
    <location>
        <begin position="600"/>
        <end position="626"/>
    </location>
</feature>
<keyword evidence="2 6" id="KW-1003">Cell membrane</keyword>
<dbReference type="AlphaFoldDB" id="A0A177KYZ1"/>
<proteinExistence type="inferred from homology"/>
<gene>
    <name evidence="8" type="ORF">AWH48_17620</name>
</gene>
<dbReference type="PIRSF" id="PIRSF018968">
    <property type="entry name" value="ABC_permease_BceB"/>
    <property type="match status" value="1"/>
</dbReference>
<keyword evidence="6" id="KW-0813">Transport</keyword>
<accession>A0A177KYZ1</accession>
<dbReference type="InterPro" id="IPR027022">
    <property type="entry name" value="ABC_permease_BceB-typ"/>
</dbReference>
<feature type="transmembrane region" description="Helical" evidence="6">
    <location>
        <begin position="147"/>
        <end position="170"/>
    </location>
</feature>
<feature type="transmembrane region" description="Helical" evidence="6">
    <location>
        <begin position="111"/>
        <end position="135"/>
    </location>
</feature>
<evidence type="ECO:0000256" key="6">
    <source>
        <dbReference type="PIRNR" id="PIRNR018968"/>
    </source>
</evidence>
<feature type="domain" description="ABC3 transporter permease C-terminal" evidence="7">
    <location>
        <begin position="60"/>
        <end position="175"/>
    </location>
</feature>
<dbReference type="PANTHER" id="PTHR46795">
    <property type="entry name" value="ABC TRANSPORTER PERMEASE-RELATED-RELATED"/>
    <property type="match status" value="1"/>
</dbReference>
<feature type="transmembrane region" description="Helical" evidence="6">
    <location>
        <begin position="18"/>
        <end position="40"/>
    </location>
</feature>
<keyword evidence="3 6" id="KW-0812">Transmembrane</keyword>
<dbReference type="InterPro" id="IPR003838">
    <property type="entry name" value="ABC3_permease_C"/>
</dbReference>
<name>A0A177KYZ1_9BACI</name>
<comment type="caution">
    <text evidence="8">The sequence shown here is derived from an EMBL/GenBank/DDBJ whole genome shotgun (WGS) entry which is preliminary data.</text>
</comment>
<protein>
    <recommendedName>
        <fullName evidence="7">ABC3 transporter permease C-terminal domain-containing protein</fullName>
    </recommendedName>
</protein>
<feature type="transmembrane region" description="Helical" evidence="6">
    <location>
        <begin position="203"/>
        <end position="220"/>
    </location>
</feature>
<evidence type="ECO:0000313" key="8">
    <source>
        <dbReference type="EMBL" id="OAH58570.1"/>
    </source>
</evidence>
<dbReference type="GO" id="GO:0005886">
    <property type="term" value="C:plasma membrane"/>
    <property type="evidence" value="ECO:0007669"/>
    <property type="project" value="UniProtKB-SubCell"/>
</dbReference>
<comment type="subcellular location">
    <subcellularLocation>
        <location evidence="1 6">Cell membrane</location>
        <topology evidence="1 6">Multi-pass membrane protein</topology>
    </subcellularLocation>
</comment>
<evidence type="ECO:0000256" key="1">
    <source>
        <dbReference type="ARBA" id="ARBA00004651"/>
    </source>
</evidence>
<dbReference type="EMBL" id="LQWZ01000008">
    <property type="protein sequence ID" value="OAH58570.1"/>
    <property type="molecule type" value="Genomic_DNA"/>
</dbReference>
<evidence type="ECO:0000256" key="2">
    <source>
        <dbReference type="ARBA" id="ARBA00022475"/>
    </source>
</evidence>